<evidence type="ECO:0000313" key="1">
    <source>
        <dbReference type="EMBL" id="BBH25015.1"/>
    </source>
</evidence>
<organism evidence="1 2">
    <name type="scientific">Paenibacillus baekrokdamisoli</name>
    <dbReference type="NCBI Taxonomy" id="1712516"/>
    <lineage>
        <taxon>Bacteria</taxon>
        <taxon>Bacillati</taxon>
        <taxon>Bacillota</taxon>
        <taxon>Bacilli</taxon>
        <taxon>Bacillales</taxon>
        <taxon>Paenibacillaceae</taxon>
        <taxon>Paenibacillus</taxon>
    </lineage>
</organism>
<dbReference type="InterPro" id="IPR036412">
    <property type="entry name" value="HAD-like_sf"/>
</dbReference>
<dbReference type="Gene3D" id="3.40.50.1000">
    <property type="entry name" value="HAD superfamily/HAD-like"/>
    <property type="match status" value="1"/>
</dbReference>
<reference evidence="1 2" key="1">
    <citation type="submission" date="2018-11" db="EMBL/GenBank/DDBJ databases">
        <title>Complete genome sequence of Paenibacillus baekrokdamisoli strain KCTC 33723.</title>
        <authorList>
            <person name="Kang S.W."/>
            <person name="Lee K.C."/>
            <person name="Kim K.K."/>
            <person name="Kim J.S."/>
            <person name="Kim D.S."/>
            <person name="Ko S.H."/>
            <person name="Yang S.H."/>
            <person name="Lee J.S."/>
        </authorList>
    </citation>
    <scope>NUCLEOTIDE SEQUENCE [LARGE SCALE GENOMIC DNA]</scope>
    <source>
        <strain evidence="1 2">KCTC 33723</strain>
    </source>
</reference>
<dbReference type="KEGG" id="pbk:Back11_63600"/>
<dbReference type="AlphaFoldDB" id="A0A3G9J9H8"/>
<dbReference type="Proteomes" id="UP000275368">
    <property type="component" value="Chromosome"/>
</dbReference>
<accession>A0A3G9J9H8</accession>
<dbReference type="EMBL" id="AP019308">
    <property type="protein sequence ID" value="BBH25015.1"/>
    <property type="molecule type" value="Genomic_DNA"/>
</dbReference>
<sequence>MPVLYMDLDGTILDVWQRYYCLMKDFFESKLDNPFPELQQYQQLKMTLIEDATIIHHLYQNRNFSKNDVLSEFRLYKQGALESERMLRKDTLIGQLHQFKAQLKSEYKLHLLSIRRNKNLAMQQLQYLNIMELFDQIDFVLPTREYNPKWFAIKNKVSRDDCIIGDSEIDIACGTMLGLRTFHVSTGLRSYEYAAQLGQAIRLNNYSEVHAYL</sequence>
<dbReference type="InterPro" id="IPR041492">
    <property type="entry name" value="HAD_2"/>
</dbReference>
<dbReference type="InterPro" id="IPR023214">
    <property type="entry name" value="HAD_sf"/>
</dbReference>
<keyword evidence="2" id="KW-1185">Reference proteome</keyword>
<dbReference type="Gene3D" id="1.10.150.240">
    <property type="entry name" value="Putative phosphatase, domain 2"/>
    <property type="match status" value="1"/>
</dbReference>
<proteinExistence type="predicted"/>
<dbReference type="Pfam" id="PF13419">
    <property type="entry name" value="HAD_2"/>
    <property type="match status" value="1"/>
</dbReference>
<name>A0A3G9J9H8_9BACL</name>
<gene>
    <name evidence="1" type="ORF">Back11_63600</name>
</gene>
<dbReference type="CDD" id="cd01427">
    <property type="entry name" value="HAD_like"/>
    <property type="match status" value="1"/>
</dbReference>
<dbReference type="OrthoDB" id="2678248at2"/>
<dbReference type="RefSeq" id="WP_125665600.1">
    <property type="nucleotide sequence ID" value="NZ_AP019308.1"/>
</dbReference>
<dbReference type="SUPFAM" id="SSF56784">
    <property type="entry name" value="HAD-like"/>
    <property type="match status" value="1"/>
</dbReference>
<protein>
    <submittedName>
        <fullName evidence="1">Uncharacterized protein</fullName>
    </submittedName>
</protein>
<dbReference type="InterPro" id="IPR023198">
    <property type="entry name" value="PGP-like_dom2"/>
</dbReference>
<evidence type="ECO:0000313" key="2">
    <source>
        <dbReference type="Proteomes" id="UP000275368"/>
    </source>
</evidence>